<dbReference type="GO" id="GO:0003677">
    <property type="term" value="F:DNA binding"/>
    <property type="evidence" value="ECO:0007669"/>
    <property type="project" value="UniProtKB-KW"/>
</dbReference>
<comment type="caution">
    <text evidence="5">The sequence shown here is derived from an EMBL/GenBank/DDBJ whole genome shotgun (WGS) entry which is preliminary data.</text>
</comment>
<comment type="similarity">
    <text evidence="1">Belongs to the 'phage' integrase family.</text>
</comment>
<dbReference type="InterPro" id="IPR002104">
    <property type="entry name" value="Integrase_catalytic"/>
</dbReference>
<evidence type="ECO:0000259" key="4">
    <source>
        <dbReference type="PROSITE" id="PS51898"/>
    </source>
</evidence>
<evidence type="ECO:0000256" key="3">
    <source>
        <dbReference type="ARBA" id="ARBA00023172"/>
    </source>
</evidence>
<sequence>MASIQKISTGYRVRVYYYDENGKRRTISKNVKKERDAKKLARDLERDVELNKYKTDIPTLKSYIDEYIETYRVGKVAQSSVDIDKWSAKRLFSIRIYENKKLIEEVKLHDENIRIDKVTPTMQQKVINKLFEYNYSISTIKKTNSLMFRAMERAKFDGLISVNPAEYIEFRITEKAKKAEYIPKDLIKPFLTDVKRRNIYHYYLFRLIIETGLRVGEACALKLSDFDKNNLYITVDSSYDQKRDVLGNTKTKHHRKVYITRELYDEMLNLTKLHETNKTIIGSEYSNEYNFLFVNEFGKPISRSSIHNTMIYCSKKILGQQISVHKLRHTHATLLLEANVPMKVIQERLGHQSMEMTERIYAHVTPHLQEESRILYENTLKNIF</sequence>
<dbReference type="PANTHER" id="PTHR30349:SF64">
    <property type="entry name" value="PROPHAGE INTEGRASE INTD-RELATED"/>
    <property type="match status" value="1"/>
</dbReference>
<dbReference type="AlphaFoldDB" id="A0A4R6C723"/>
<gene>
    <name evidence="5" type="ORF">ETI04_00900</name>
</gene>
<evidence type="ECO:0000256" key="1">
    <source>
        <dbReference type="ARBA" id="ARBA00008857"/>
    </source>
</evidence>
<dbReference type="PROSITE" id="PS51898">
    <property type="entry name" value="TYR_RECOMBINASE"/>
    <property type="match status" value="1"/>
</dbReference>
<evidence type="ECO:0000313" key="6">
    <source>
        <dbReference type="Proteomes" id="UP000294865"/>
    </source>
</evidence>
<dbReference type="Gene3D" id="1.10.150.130">
    <property type="match status" value="1"/>
</dbReference>
<proteinExistence type="inferred from homology"/>
<dbReference type="InterPro" id="IPR010998">
    <property type="entry name" value="Integrase_recombinase_N"/>
</dbReference>
<keyword evidence="3" id="KW-0233">DNA recombination</keyword>
<dbReference type="RefSeq" id="WP_133418707.1">
    <property type="nucleotide sequence ID" value="NZ_SDQG01000001.1"/>
</dbReference>
<organism evidence="5 6">
    <name type="scientific">Macrococcoides canis</name>
    <dbReference type="NCBI Taxonomy" id="1855823"/>
    <lineage>
        <taxon>Bacteria</taxon>
        <taxon>Bacillati</taxon>
        <taxon>Bacillota</taxon>
        <taxon>Bacilli</taxon>
        <taxon>Bacillales</taxon>
        <taxon>Staphylococcaceae</taxon>
        <taxon>Macrococcoides</taxon>
    </lineage>
</organism>
<dbReference type="SUPFAM" id="SSF56349">
    <property type="entry name" value="DNA breaking-rejoining enzymes"/>
    <property type="match status" value="1"/>
</dbReference>
<evidence type="ECO:0000256" key="2">
    <source>
        <dbReference type="ARBA" id="ARBA00023125"/>
    </source>
</evidence>
<dbReference type="GO" id="GO:0015074">
    <property type="term" value="P:DNA integration"/>
    <property type="evidence" value="ECO:0007669"/>
    <property type="project" value="InterPro"/>
</dbReference>
<name>A0A4R6C723_9STAP</name>
<evidence type="ECO:0000313" key="5">
    <source>
        <dbReference type="EMBL" id="TDM18077.1"/>
    </source>
</evidence>
<dbReference type="CDD" id="cd01189">
    <property type="entry name" value="INT_ICEBs1_C_like"/>
    <property type="match status" value="1"/>
</dbReference>
<reference evidence="5 6" key="1">
    <citation type="submission" date="2019-01" db="EMBL/GenBank/DDBJ databases">
        <title>Draft genome sequences of Macrococcus caseolyticus, Macrococcus canis, Macrococcus bohemicus and Macrococcus goetzii.</title>
        <authorList>
            <person name="Mazhar S."/>
            <person name="Altermann E."/>
            <person name="Hill C."/>
            <person name="Mcauliffe O."/>
        </authorList>
    </citation>
    <scope>NUCLEOTIDE SEQUENCE [LARGE SCALE GENOMIC DNA]</scope>
    <source>
        <strain evidence="5 6">DPC7162</strain>
    </source>
</reference>
<feature type="domain" description="Tyr recombinase" evidence="4">
    <location>
        <begin position="177"/>
        <end position="374"/>
    </location>
</feature>
<dbReference type="Gene3D" id="1.10.443.10">
    <property type="entry name" value="Intergrase catalytic core"/>
    <property type="match status" value="1"/>
</dbReference>
<dbReference type="InterPro" id="IPR050090">
    <property type="entry name" value="Tyrosine_recombinase_XerCD"/>
</dbReference>
<dbReference type="InterPro" id="IPR011010">
    <property type="entry name" value="DNA_brk_join_enz"/>
</dbReference>
<keyword evidence="2" id="KW-0238">DNA-binding</keyword>
<dbReference type="Pfam" id="PF00589">
    <property type="entry name" value="Phage_integrase"/>
    <property type="match status" value="1"/>
</dbReference>
<protein>
    <submittedName>
        <fullName evidence="5">Site-specific integrase</fullName>
    </submittedName>
</protein>
<accession>A0A4R6C723</accession>
<dbReference type="GO" id="GO:0006310">
    <property type="term" value="P:DNA recombination"/>
    <property type="evidence" value="ECO:0007669"/>
    <property type="project" value="UniProtKB-KW"/>
</dbReference>
<dbReference type="PANTHER" id="PTHR30349">
    <property type="entry name" value="PHAGE INTEGRASE-RELATED"/>
    <property type="match status" value="1"/>
</dbReference>
<dbReference type="Proteomes" id="UP000294865">
    <property type="component" value="Unassembled WGS sequence"/>
</dbReference>
<dbReference type="EMBL" id="SDQG01000001">
    <property type="protein sequence ID" value="TDM18077.1"/>
    <property type="molecule type" value="Genomic_DNA"/>
</dbReference>
<dbReference type="InterPro" id="IPR013762">
    <property type="entry name" value="Integrase-like_cat_sf"/>
</dbReference>